<name>A0AA38UAI4_9ASTR</name>
<dbReference type="EMBL" id="JARYMX010000001">
    <property type="protein sequence ID" value="KAJ9565883.1"/>
    <property type="molecule type" value="Genomic_DNA"/>
</dbReference>
<dbReference type="AlphaFoldDB" id="A0AA38UAI4"/>
<comment type="caution">
    <text evidence="1">The sequence shown here is derived from an EMBL/GenBank/DDBJ whole genome shotgun (WGS) entry which is preliminary data.</text>
</comment>
<protein>
    <submittedName>
        <fullName evidence="1">Uncharacterized protein</fullName>
    </submittedName>
</protein>
<proteinExistence type="predicted"/>
<accession>A0AA38UAI4</accession>
<reference evidence="1" key="1">
    <citation type="submission" date="2023-03" db="EMBL/GenBank/DDBJ databases">
        <title>Chromosome-scale reference genome and RAD-based genetic map of yellow starthistle (Centaurea solstitialis) reveal putative structural variation and QTLs associated with invader traits.</title>
        <authorList>
            <person name="Reatini B."/>
            <person name="Cang F.A."/>
            <person name="Jiang Q."/>
            <person name="Mckibben M.T.W."/>
            <person name="Barker M.S."/>
            <person name="Rieseberg L.H."/>
            <person name="Dlugosch K.M."/>
        </authorList>
    </citation>
    <scope>NUCLEOTIDE SEQUENCE</scope>
    <source>
        <strain evidence="1">CAN-66</strain>
        <tissue evidence="1">Leaf</tissue>
    </source>
</reference>
<evidence type="ECO:0000313" key="2">
    <source>
        <dbReference type="Proteomes" id="UP001172457"/>
    </source>
</evidence>
<gene>
    <name evidence="1" type="ORF">OSB04_001849</name>
</gene>
<organism evidence="1 2">
    <name type="scientific">Centaurea solstitialis</name>
    <name type="common">yellow star-thistle</name>
    <dbReference type="NCBI Taxonomy" id="347529"/>
    <lineage>
        <taxon>Eukaryota</taxon>
        <taxon>Viridiplantae</taxon>
        <taxon>Streptophyta</taxon>
        <taxon>Embryophyta</taxon>
        <taxon>Tracheophyta</taxon>
        <taxon>Spermatophyta</taxon>
        <taxon>Magnoliopsida</taxon>
        <taxon>eudicotyledons</taxon>
        <taxon>Gunneridae</taxon>
        <taxon>Pentapetalae</taxon>
        <taxon>asterids</taxon>
        <taxon>campanulids</taxon>
        <taxon>Asterales</taxon>
        <taxon>Asteraceae</taxon>
        <taxon>Carduoideae</taxon>
        <taxon>Cardueae</taxon>
        <taxon>Centaureinae</taxon>
        <taxon>Centaurea</taxon>
    </lineage>
</organism>
<evidence type="ECO:0000313" key="1">
    <source>
        <dbReference type="EMBL" id="KAJ9565883.1"/>
    </source>
</evidence>
<sequence>MKHIEVGFHFVREKVATGDLQVRFISTHDQIIDIFTKLLPTPRFLLNGPSFRSFPVLSLWGRIRQLRLEKSYLLNSLLVNCLCHVRSRPTELFPWNLGHTHQRLSIPVIEEIRTGDSFSR</sequence>
<dbReference type="Proteomes" id="UP001172457">
    <property type="component" value="Chromosome 1"/>
</dbReference>
<keyword evidence="2" id="KW-1185">Reference proteome</keyword>